<evidence type="ECO:0000256" key="5">
    <source>
        <dbReference type="ARBA" id="ARBA00022963"/>
    </source>
</evidence>
<dbReference type="SMART" id="SM00155">
    <property type="entry name" value="PLDc"/>
    <property type="match status" value="2"/>
</dbReference>
<evidence type="ECO:0000256" key="6">
    <source>
        <dbReference type="ARBA" id="ARBA00023098"/>
    </source>
</evidence>
<dbReference type="InterPro" id="IPR015679">
    <property type="entry name" value="PLipase_D_fam"/>
</dbReference>
<keyword evidence="3" id="KW-0677">Repeat</keyword>
<dbReference type="Pfam" id="PF13091">
    <property type="entry name" value="PLDc_2"/>
    <property type="match status" value="1"/>
</dbReference>
<gene>
    <name evidence="9" type="ORF">PLOB_00020765</name>
</gene>
<feature type="domain" description="PLD phosphodiesterase" evidence="8">
    <location>
        <begin position="438"/>
        <end position="465"/>
    </location>
</feature>
<dbReference type="PANTHER" id="PTHR18896:SF76">
    <property type="entry name" value="PHOSPHOLIPASE"/>
    <property type="match status" value="1"/>
</dbReference>
<dbReference type="InterPro" id="IPR025202">
    <property type="entry name" value="PLD-like_dom"/>
</dbReference>
<reference evidence="9 10" key="1">
    <citation type="submission" date="2022-05" db="EMBL/GenBank/DDBJ databases">
        <authorList>
            <consortium name="Genoscope - CEA"/>
            <person name="William W."/>
        </authorList>
    </citation>
    <scope>NUCLEOTIDE SEQUENCE [LARGE SCALE GENOMIC DNA]</scope>
</reference>
<accession>A0ABN8RGL6</accession>
<evidence type="ECO:0000259" key="8">
    <source>
        <dbReference type="PROSITE" id="PS50035"/>
    </source>
</evidence>
<dbReference type="Proteomes" id="UP001159405">
    <property type="component" value="Unassembled WGS sequence"/>
</dbReference>
<dbReference type="EMBL" id="CALNXK010000239">
    <property type="protein sequence ID" value="CAH3178436.1"/>
    <property type="molecule type" value="Genomic_DNA"/>
</dbReference>
<keyword evidence="10" id="KW-1185">Reference proteome</keyword>
<dbReference type="PROSITE" id="PS50035">
    <property type="entry name" value="PLD"/>
    <property type="match status" value="2"/>
</dbReference>
<dbReference type="Gene3D" id="3.30.870.10">
    <property type="entry name" value="Endonuclease Chain A"/>
    <property type="match status" value="2"/>
</dbReference>
<dbReference type="EC" id="3.1.4.4" evidence="2"/>
<evidence type="ECO:0000256" key="4">
    <source>
        <dbReference type="ARBA" id="ARBA00022801"/>
    </source>
</evidence>
<dbReference type="SUPFAM" id="SSF56024">
    <property type="entry name" value="Phospholipase D/nuclease"/>
    <property type="match status" value="2"/>
</dbReference>
<organism evidence="9 10">
    <name type="scientific">Porites lobata</name>
    <dbReference type="NCBI Taxonomy" id="104759"/>
    <lineage>
        <taxon>Eukaryota</taxon>
        <taxon>Metazoa</taxon>
        <taxon>Cnidaria</taxon>
        <taxon>Anthozoa</taxon>
        <taxon>Hexacorallia</taxon>
        <taxon>Scleractinia</taxon>
        <taxon>Fungiina</taxon>
        <taxon>Poritidae</taxon>
        <taxon>Porites</taxon>
    </lineage>
</organism>
<keyword evidence="4" id="KW-0378">Hydrolase</keyword>
<dbReference type="PANTHER" id="PTHR18896">
    <property type="entry name" value="PHOSPHOLIPASE D"/>
    <property type="match status" value="1"/>
</dbReference>
<evidence type="ECO:0000256" key="3">
    <source>
        <dbReference type="ARBA" id="ARBA00022737"/>
    </source>
</evidence>
<dbReference type="InterPro" id="IPR001736">
    <property type="entry name" value="PLipase_D/transphosphatidylase"/>
</dbReference>
<keyword evidence="6" id="KW-0443">Lipid metabolism</keyword>
<dbReference type="CDD" id="cd09141">
    <property type="entry name" value="PLDc_vPLD1_2_yPLD_like_2"/>
    <property type="match status" value="1"/>
</dbReference>
<protein>
    <recommendedName>
        <fullName evidence="2">phospholipase D</fullName>
        <ecNumber evidence="2">3.1.4.4</ecNumber>
    </recommendedName>
</protein>
<feature type="domain" description="PLD phosphodiesterase" evidence="8">
    <location>
        <begin position="138"/>
        <end position="165"/>
    </location>
</feature>
<evidence type="ECO:0000313" key="10">
    <source>
        <dbReference type="Proteomes" id="UP001159405"/>
    </source>
</evidence>
<comment type="catalytic activity">
    <reaction evidence="1">
        <text>a 1,2-diacyl-sn-glycero-3-phosphocholine + H2O = a 1,2-diacyl-sn-glycero-3-phosphate + choline + H(+)</text>
        <dbReference type="Rhea" id="RHEA:14445"/>
        <dbReference type="ChEBI" id="CHEBI:15354"/>
        <dbReference type="ChEBI" id="CHEBI:15377"/>
        <dbReference type="ChEBI" id="CHEBI:15378"/>
        <dbReference type="ChEBI" id="CHEBI:57643"/>
        <dbReference type="ChEBI" id="CHEBI:58608"/>
        <dbReference type="EC" id="3.1.4.4"/>
    </reaction>
</comment>
<evidence type="ECO:0000256" key="1">
    <source>
        <dbReference type="ARBA" id="ARBA00000798"/>
    </source>
</evidence>
<proteinExistence type="predicted"/>
<keyword evidence="5" id="KW-0442">Lipid degradation</keyword>
<dbReference type="Pfam" id="PF00614">
    <property type="entry name" value="PLDc"/>
    <property type="match status" value="1"/>
</dbReference>
<feature type="region of interest" description="Disordered" evidence="7">
    <location>
        <begin position="680"/>
        <end position="703"/>
    </location>
</feature>
<comment type="caution">
    <text evidence="9">The sequence shown here is derived from an EMBL/GenBank/DDBJ whole genome shotgun (WGS) entry which is preliminary data.</text>
</comment>
<evidence type="ECO:0000313" key="9">
    <source>
        <dbReference type="EMBL" id="CAH3178436.1"/>
    </source>
</evidence>
<sequence>MATKGSTAEHRFGSFAPIRNGSQAKWYVDGQDYMAAVADSIEAAKQEIFITDWQLNPHIFMKRPDSGVDSLLWRLDKMLLRKAEQGVRTYILLYWESKKIAGMDLGSEYAKTVLSHDNIEVLRHPDMTNLFLNPSTMFRWSHHEKVVVVDRSVAFVGGIDLCFGRWDTHSHLLTDPFAPHPCVLESDECARIPKKSRVQYAQWVGKDYGNTFLHGTRTNLDEPMKDDVDRSKDPRLPWHDVACSVSGPPALDVATHFIQRYKYLKPHYGFQDILLNTELYQISDPSGRNLTIQVLRSVGEWSAGQPKETSIYNAYLRAIENAEHFVYIENQFFISSHGEVHNKVMQTLADRIYRAHQQGQDFRAMVIIPLKPEFPEKWDTDDNLRLVSYETYATIYRGEDCLMNRLKEKGIPSEAIPNYFSVHGLRTHGSLNGNLVTEIVYVHSKLMIVDDRVAIIGSANINDRSMLGDRDSEVAVIIQDNEMMEGKMNGRPYQVGKFSHSLRCHLLKEHLGLLSEMTATPLNFTVEDPLTIAFHSTVSKLAEKNTRIFERVFGGRILPTNEVQNFYKLKEWKSRSGVADQHLEKATEELHEIQGRIVLFPQFFLKDCLKPSSLMARMGEYFNIQHEGETPTSTNEVRNYECMEWPLLSCVACQALVEVIQGFHELEIYRLQVARRRAERDAGTSRAERDPEPSRAERDPEPSCHECMEWPLLSCVACHDLVEAIKESHELGICRLQVWRRRAERDAGLSRAWRDPELSFHECMEWPLLSYHYLVGTIRELHRIYRLPEVPRLAERDAEPSLDELMEWLLRPRQAHIDSVEAVRALLNRLAGERAAEPSVTQKKE</sequence>
<name>A0ABN8RGL6_9CNID</name>
<evidence type="ECO:0000256" key="7">
    <source>
        <dbReference type="SAM" id="MobiDB-lite"/>
    </source>
</evidence>
<evidence type="ECO:0000256" key="2">
    <source>
        <dbReference type="ARBA" id="ARBA00012027"/>
    </source>
</evidence>